<sequence length="379" mass="41220">MLVFYSGYGNKELDNHIDGQKLPRAKADYIQTVINDAQREPNTTFTGSGYTSLAIIYGVFSASNWAAPSIIAGLGPKLSMIAGGILYCLFLSSFLKPMTWSLYVGSVLVGIGAAVLWTAQGNFLTLNSDPDTMGRNSGIFWALLQFSLLFGNLYAYFAFGGEAYISRHTRITLFTVLTSLGAVGVIVMLALRTKVQSDDSSVSSDERNNTTSHGPLQAFKRSLHLMCTKEILFLSFGFAFTGFELSFWSGIYGTCVGATGFFGDEAKSLIGLTGIFVGVGQIFGELRESTLIDIYSLLGFLYSEDSAPAFAIYKFMQSLASAAAFLYSDYLLLQWQLFIIVIFGTMGTLGFFVVELSANRCQARDYAAVADGADRESSE</sequence>
<protein>
    <recommendedName>
        <fullName evidence="7">UNC93-like protein MFSD11</fullName>
    </recommendedName>
    <alternativeName>
        <fullName evidence="8">Major facilitator superfamily domain-containing protein 11</fullName>
    </alternativeName>
</protein>
<feature type="transmembrane region" description="Helical" evidence="9">
    <location>
        <begin position="139"/>
        <end position="159"/>
    </location>
</feature>
<comment type="subcellular location">
    <subcellularLocation>
        <location evidence="1">Membrane</location>
        <topology evidence="1">Multi-pass membrane protein</topology>
    </subcellularLocation>
</comment>
<dbReference type="InterPro" id="IPR036259">
    <property type="entry name" value="MFS_trans_sf"/>
</dbReference>
<evidence type="ECO:0000313" key="10">
    <source>
        <dbReference type="EMBL" id="KAK2151256.1"/>
    </source>
</evidence>
<keyword evidence="11" id="KW-1185">Reference proteome</keyword>
<feature type="transmembrane region" description="Helical" evidence="9">
    <location>
        <begin position="49"/>
        <end position="66"/>
    </location>
</feature>
<keyword evidence="5 9" id="KW-0472">Membrane</keyword>
<dbReference type="Proteomes" id="UP001208570">
    <property type="component" value="Unassembled WGS sequence"/>
</dbReference>
<evidence type="ECO:0000256" key="6">
    <source>
        <dbReference type="ARBA" id="ARBA00023180"/>
    </source>
</evidence>
<dbReference type="InterPro" id="IPR010291">
    <property type="entry name" value="Ion_channel_UNC-93"/>
</dbReference>
<feature type="transmembrane region" description="Helical" evidence="9">
    <location>
        <begin position="171"/>
        <end position="191"/>
    </location>
</feature>
<dbReference type="EMBL" id="JAODUP010000370">
    <property type="protein sequence ID" value="KAK2151256.1"/>
    <property type="molecule type" value="Genomic_DNA"/>
</dbReference>
<feature type="transmembrane region" description="Helical" evidence="9">
    <location>
        <begin position="78"/>
        <end position="95"/>
    </location>
</feature>
<organism evidence="10 11">
    <name type="scientific">Paralvinella palmiformis</name>
    <dbReference type="NCBI Taxonomy" id="53620"/>
    <lineage>
        <taxon>Eukaryota</taxon>
        <taxon>Metazoa</taxon>
        <taxon>Spiralia</taxon>
        <taxon>Lophotrochozoa</taxon>
        <taxon>Annelida</taxon>
        <taxon>Polychaeta</taxon>
        <taxon>Sedentaria</taxon>
        <taxon>Canalipalpata</taxon>
        <taxon>Terebellida</taxon>
        <taxon>Terebelliformia</taxon>
        <taxon>Alvinellidae</taxon>
        <taxon>Paralvinella</taxon>
    </lineage>
</organism>
<dbReference type="InterPro" id="IPR051617">
    <property type="entry name" value="UNC-93-like_regulator"/>
</dbReference>
<reference evidence="10" key="1">
    <citation type="journal article" date="2023" name="Mol. Biol. Evol.">
        <title>Third-Generation Sequencing Reveals the Adaptive Role of the Epigenome in Three Deep-Sea Polychaetes.</title>
        <authorList>
            <person name="Perez M."/>
            <person name="Aroh O."/>
            <person name="Sun Y."/>
            <person name="Lan Y."/>
            <person name="Juniper S.K."/>
            <person name="Young C.R."/>
            <person name="Angers B."/>
            <person name="Qian P.Y."/>
        </authorList>
    </citation>
    <scope>NUCLEOTIDE SEQUENCE</scope>
    <source>
        <strain evidence="10">P08H-3</strain>
    </source>
</reference>
<feature type="transmembrane region" description="Helical" evidence="9">
    <location>
        <begin position="333"/>
        <end position="354"/>
    </location>
</feature>
<feature type="transmembrane region" description="Helical" evidence="9">
    <location>
        <begin position="101"/>
        <end position="119"/>
    </location>
</feature>
<name>A0AAD9N172_9ANNE</name>
<feature type="transmembrane region" description="Helical" evidence="9">
    <location>
        <begin position="231"/>
        <end position="248"/>
    </location>
</feature>
<dbReference type="PANTHER" id="PTHR23294">
    <property type="entry name" value="ET TRANSLATION PRODUCT-RELATED"/>
    <property type="match status" value="1"/>
</dbReference>
<comment type="caution">
    <text evidence="10">The sequence shown here is derived from an EMBL/GenBank/DDBJ whole genome shotgun (WGS) entry which is preliminary data.</text>
</comment>
<keyword evidence="6" id="KW-0325">Glycoprotein</keyword>
<accession>A0AAD9N172</accession>
<evidence type="ECO:0000256" key="9">
    <source>
        <dbReference type="SAM" id="Phobius"/>
    </source>
</evidence>
<evidence type="ECO:0000256" key="1">
    <source>
        <dbReference type="ARBA" id="ARBA00004141"/>
    </source>
</evidence>
<feature type="transmembrane region" description="Helical" evidence="9">
    <location>
        <begin position="268"/>
        <end position="286"/>
    </location>
</feature>
<gene>
    <name evidence="10" type="ORF">LSH36_370g02009</name>
</gene>
<evidence type="ECO:0000256" key="8">
    <source>
        <dbReference type="ARBA" id="ARBA00041910"/>
    </source>
</evidence>
<evidence type="ECO:0000256" key="7">
    <source>
        <dbReference type="ARBA" id="ARBA00040302"/>
    </source>
</evidence>
<dbReference type="SUPFAM" id="SSF103473">
    <property type="entry name" value="MFS general substrate transporter"/>
    <property type="match status" value="1"/>
</dbReference>
<dbReference type="Pfam" id="PF05978">
    <property type="entry name" value="UNC-93"/>
    <property type="match status" value="2"/>
</dbReference>
<dbReference type="Gene3D" id="1.20.1250.20">
    <property type="entry name" value="MFS general substrate transporter like domains"/>
    <property type="match status" value="1"/>
</dbReference>
<dbReference type="GO" id="GO:0016020">
    <property type="term" value="C:membrane"/>
    <property type="evidence" value="ECO:0007669"/>
    <property type="project" value="UniProtKB-SubCell"/>
</dbReference>
<dbReference type="PANTHER" id="PTHR23294:SF0">
    <property type="entry name" value="UNC93-LIKE PROTEIN MFSD11"/>
    <property type="match status" value="1"/>
</dbReference>
<evidence type="ECO:0000313" key="11">
    <source>
        <dbReference type="Proteomes" id="UP001208570"/>
    </source>
</evidence>
<keyword evidence="3 9" id="KW-0812">Transmembrane</keyword>
<evidence type="ECO:0000256" key="4">
    <source>
        <dbReference type="ARBA" id="ARBA00022989"/>
    </source>
</evidence>
<evidence type="ECO:0000256" key="3">
    <source>
        <dbReference type="ARBA" id="ARBA00022692"/>
    </source>
</evidence>
<evidence type="ECO:0000256" key="5">
    <source>
        <dbReference type="ARBA" id="ARBA00023136"/>
    </source>
</evidence>
<evidence type="ECO:0000256" key="2">
    <source>
        <dbReference type="ARBA" id="ARBA00009172"/>
    </source>
</evidence>
<dbReference type="AlphaFoldDB" id="A0AAD9N172"/>
<keyword evidence="4 9" id="KW-1133">Transmembrane helix</keyword>
<proteinExistence type="inferred from homology"/>
<comment type="similarity">
    <text evidence="2">Belongs to the unc-93 family.</text>
</comment>